<keyword evidence="2" id="KW-1185">Reference proteome</keyword>
<dbReference type="OrthoDB" id="3540556at2"/>
<evidence type="ECO:0008006" key="3">
    <source>
        <dbReference type="Google" id="ProtNLM"/>
    </source>
</evidence>
<gene>
    <name evidence="1" type="ORF">BKM31_17995</name>
</gene>
<sequence>MPRLMRRPAVVMTVILSLLLAVALIWWLAARSSGTSPTRTSTVQAGAVEVSMTPLALDQSGARFEVTLDTHTVPLALDLARSATLRIDTRAAGRPVWTGTAAGGHHREGTLAFVDAVPPGAKVELRITGLPEDVTSVWQAP</sequence>
<dbReference type="KEGG" id="noa:BKM31_17995"/>
<organism evidence="1 2">
    <name type="scientific">[Actinomadura] parvosata subsp. kistnae</name>
    <dbReference type="NCBI Taxonomy" id="1909395"/>
    <lineage>
        <taxon>Bacteria</taxon>
        <taxon>Bacillati</taxon>
        <taxon>Actinomycetota</taxon>
        <taxon>Actinomycetes</taxon>
        <taxon>Streptosporangiales</taxon>
        <taxon>Streptosporangiaceae</taxon>
        <taxon>Nonomuraea</taxon>
    </lineage>
</organism>
<protein>
    <recommendedName>
        <fullName evidence="3">DUF4352 domain-containing protein</fullName>
    </recommendedName>
</protein>
<accession>A0A1U9ZYT1</accession>
<dbReference type="EMBL" id="CP017717">
    <property type="protein sequence ID" value="AQZ63104.1"/>
    <property type="molecule type" value="Genomic_DNA"/>
</dbReference>
<dbReference type="Proteomes" id="UP000190797">
    <property type="component" value="Chromosome"/>
</dbReference>
<name>A0A1U9ZYT1_9ACTN</name>
<evidence type="ECO:0000313" key="1">
    <source>
        <dbReference type="EMBL" id="AQZ63104.1"/>
    </source>
</evidence>
<evidence type="ECO:0000313" key="2">
    <source>
        <dbReference type="Proteomes" id="UP000190797"/>
    </source>
</evidence>
<reference evidence="2" key="1">
    <citation type="journal article" date="2017" name="Med. Chem. Commun.">
        <title>Nonomuraea sp. ATCC 55076 harbours the largest actinomycete chromosome to date and the kistamicin biosynthetic gene cluster.</title>
        <authorList>
            <person name="Nazari B."/>
            <person name="Forneris C.C."/>
            <person name="Gibson M.I."/>
            <person name="Moon K."/>
            <person name="Schramma K.R."/>
            <person name="Seyedsayamdost M.R."/>
        </authorList>
    </citation>
    <scope>NUCLEOTIDE SEQUENCE [LARGE SCALE GENOMIC DNA]</scope>
    <source>
        <strain evidence="2">ATCC 55076</strain>
    </source>
</reference>
<dbReference type="RefSeq" id="WP_080039286.1">
    <property type="nucleotide sequence ID" value="NZ_CP017717.1"/>
</dbReference>
<dbReference type="STRING" id="1909395.BKM31_17995"/>
<proteinExistence type="predicted"/>
<dbReference type="AlphaFoldDB" id="A0A1U9ZYT1"/>